<protein>
    <submittedName>
        <fullName evidence="1">Uncharacterized protein</fullName>
    </submittedName>
</protein>
<feature type="non-terminal residue" evidence="1">
    <location>
        <position position="180"/>
    </location>
</feature>
<evidence type="ECO:0000313" key="1">
    <source>
        <dbReference type="EMBL" id="KAF5397327.1"/>
    </source>
</evidence>
<dbReference type="Proteomes" id="UP000748531">
    <property type="component" value="Unassembled WGS sequence"/>
</dbReference>
<dbReference type="OrthoDB" id="6275777at2759"/>
<evidence type="ECO:0000313" key="2">
    <source>
        <dbReference type="Proteomes" id="UP000748531"/>
    </source>
</evidence>
<dbReference type="EMBL" id="LUCH01006439">
    <property type="protein sequence ID" value="KAF5397327.1"/>
    <property type="molecule type" value="Genomic_DNA"/>
</dbReference>
<gene>
    <name evidence="1" type="ORF">PHET_09429</name>
</gene>
<name>A0A8J4WUB3_9TREM</name>
<sequence>CRLEIGLNKHTNDRISVLQTVIPDCVPAVDDKAKIVELYHCWVQLHHLYKARCFFLSLSPYCSKQIVIREVRATLNVPDPKDEWWMGLFEDPSRGPLIITRQLNLPFSELLVPLSSIPPSLWIMRMDATVPVPTSVRLVYEHVLTQDVLWLDDSGTSIKRTEMRAKPTTVNGFTQASRDP</sequence>
<organism evidence="1 2">
    <name type="scientific">Paragonimus heterotremus</name>
    <dbReference type="NCBI Taxonomy" id="100268"/>
    <lineage>
        <taxon>Eukaryota</taxon>
        <taxon>Metazoa</taxon>
        <taxon>Spiralia</taxon>
        <taxon>Lophotrochozoa</taxon>
        <taxon>Platyhelminthes</taxon>
        <taxon>Trematoda</taxon>
        <taxon>Digenea</taxon>
        <taxon>Plagiorchiida</taxon>
        <taxon>Troglotremata</taxon>
        <taxon>Troglotrematidae</taxon>
        <taxon>Paragonimus</taxon>
    </lineage>
</organism>
<accession>A0A8J4WUB3</accession>
<reference evidence="1" key="1">
    <citation type="submission" date="2019-05" db="EMBL/GenBank/DDBJ databases">
        <title>Annotation for the trematode Paragonimus heterotremus.</title>
        <authorList>
            <person name="Choi Y.-J."/>
        </authorList>
    </citation>
    <scope>NUCLEOTIDE SEQUENCE</scope>
    <source>
        <strain evidence="1">LC</strain>
    </source>
</reference>
<dbReference type="AlphaFoldDB" id="A0A8J4WUB3"/>
<comment type="caution">
    <text evidence="1">The sequence shown here is derived from an EMBL/GenBank/DDBJ whole genome shotgun (WGS) entry which is preliminary data.</text>
</comment>
<keyword evidence="2" id="KW-1185">Reference proteome</keyword>
<proteinExistence type="predicted"/>